<sequence>MGGKTVSRLQIFFLMIQIKK</sequence>
<organism evidence="1">
    <name type="scientific">Anguilla anguilla</name>
    <name type="common">European freshwater eel</name>
    <name type="synonym">Muraena anguilla</name>
    <dbReference type="NCBI Taxonomy" id="7936"/>
    <lineage>
        <taxon>Eukaryota</taxon>
        <taxon>Metazoa</taxon>
        <taxon>Chordata</taxon>
        <taxon>Craniata</taxon>
        <taxon>Vertebrata</taxon>
        <taxon>Euteleostomi</taxon>
        <taxon>Actinopterygii</taxon>
        <taxon>Neopterygii</taxon>
        <taxon>Teleostei</taxon>
        <taxon>Anguilliformes</taxon>
        <taxon>Anguillidae</taxon>
        <taxon>Anguilla</taxon>
    </lineage>
</organism>
<reference evidence="1" key="2">
    <citation type="journal article" date="2015" name="Fish Shellfish Immunol.">
        <title>Early steps in the European eel (Anguilla anguilla)-Vibrio vulnificus interaction in the gills: Role of the RtxA13 toxin.</title>
        <authorList>
            <person name="Callol A."/>
            <person name="Pajuelo D."/>
            <person name="Ebbesson L."/>
            <person name="Teles M."/>
            <person name="MacKenzie S."/>
            <person name="Amaro C."/>
        </authorList>
    </citation>
    <scope>NUCLEOTIDE SEQUENCE</scope>
</reference>
<reference evidence="1" key="1">
    <citation type="submission" date="2014-11" db="EMBL/GenBank/DDBJ databases">
        <authorList>
            <person name="Amaro Gonzalez C."/>
        </authorList>
    </citation>
    <scope>NUCLEOTIDE SEQUENCE</scope>
</reference>
<dbReference type="EMBL" id="GBXM01084880">
    <property type="protein sequence ID" value="JAH23697.1"/>
    <property type="molecule type" value="Transcribed_RNA"/>
</dbReference>
<evidence type="ECO:0000313" key="1">
    <source>
        <dbReference type="EMBL" id="JAH23697.1"/>
    </source>
</evidence>
<accession>A0A0E9R4J2</accession>
<name>A0A0E9R4J2_ANGAN</name>
<dbReference type="AlphaFoldDB" id="A0A0E9R4J2"/>
<protein>
    <submittedName>
        <fullName evidence="1">Uncharacterized protein</fullName>
    </submittedName>
</protein>
<proteinExistence type="predicted"/>